<reference evidence="1" key="1">
    <citation type="submission" date="2020-04" db="EMBL/GenBank/DDBJ databases">
        <authorList>
            <person name="Zhang T."/>
        </authorList>
    </citation>
    <scope>NUCLEOTIDE SEQUENCE</scope>
    <source>
        <strain evidence="1">HKST-UBA79</strain>
    </source>
</reference>
<evidence type="ECO:0000313" key="1">
    <source>
        <dbReference type="EMBL" id="MCA9307940.1"/>
    </source>
</evidence>
<name>A0A955J2V6_UNCKA</name>
<dbReference type="SUPFAM" id="SSF56281">
    <property type="entry name" value="Metallo-hydrolase/oxidoreductase"/>
    <property type="match status" value="1"/>
</dbReference>
<dbReference type="EMBL" id="JAGQNX010000008">
    <property type="protein sequence ID" value="MCA9307940.1"/>
    <property type="molecule type" value="Genomic_DNA"/>
</dbReference>
<dbReference type="InterPro" id="IPR036866">
    <property type="entry name" value="RibonucZ/Hydroxyglut_hydro"/>
</dbReference>
<protein>
    <submittedName>
        <fullName evidence="1">MBL fold metallo-hydrolase</fullName>
    </submittedName>
</protein>
<proteinExistence type="predicted"/>
<evidence type="ECO:0000313" key="2">
    <source>
        <dbReference type="Proteomes" id="UP000740557"/>
    </source>
</evidence>
<reference evidence="1" key="2">
    <citation type="journal article" date="2021" name="Microbiome">
        <title>Successional dynamics and alternative stable states in a saline activated sludge microbial community over 9 years.</title>
        <authorList>
            <person name="Wang Y."/>
            <person name="Ye J."/>
            <person name="Ju F."/>
            <person name="Liu L."/>
            <person name="Boyd J.A."/>
            <person name="Deng Y."/>
            <person name="Parks D.H."/>
            <person name="Jiang X."/>
            <person name="Yin X."/>
            <person name="Woodcroft B.J."/>
            <person name="Tyson G.W."/>
            <person name="Hugenholtz P."/>
            <person name="Polz M.F."/>
            <person name="Zhang T."/>
        </authorList>
    </citation>
    <scope>NUCLEOTIDE SEQUENCE</scope>
    <source>
        <strain evidence="1">HKST-UBA79</strain>
    </source>
</reference>
<dbReference type="AlphaFoldDB" id="A0A955J2V6"/>
<sequence>MELTYLAHSCFKLSTKNLNIIIDPYEPTETGYKLPKQGADVVLVTHEHFDHNYIEGVSDYRLLINSPGEYEVGGVFVQGFASFHDDVQGELRGKNTMYLIDIEGVNVLHLGDLGHLLDKETVEKLPDIDVLLVPVGGTYTIDAKLASKVVADLAPTVVVPMHYQTQSPTKLSSELAPLSKFLEEMGAEQEYEQLDVLKMAKANEVSEDTKVVVLTPKY</sequence>
<gene>
    <name evidence="1" type="ORF">KC980_00335</name>
</gene>
<dbReference type="Proteomes" id="UP000740557">
    <property type="component" value="Unassembled WGS sequence"/>
</dbReference>
<dbReference type="PANTHER" id="PTHR42967:SF1">
    <property type="entry name" value="MBL FOLD METALLO-HYDROLASE"/>
    <property type="match status" value="1"/>
</dbReference>
<dbReference type="PANTHER" id="PTHR42967">
    <property type="entry name" value="METAL DEPENDENT HYDROLASE"/>
    <property type="match status" value="1"/>
</dbReference>
<dbReference type="Gene3D" id="3.60.15.10">
    <property type="entry name" value="Ribonuclease Z/Hydroxyacylglutathione hydrolase-like"/>
    <property type="match status" value="1"/>
</dbReference>
<dbReference type="Pfam" id="PF13483">
    <property type="entry name" value="Lactamase_B_3"/>
    <property type="match status" value="1"/>
</dbReference>
<organism evidence="1 2">
    <name type="scientific">candidate division WWE3 bacterium</name>
    <dbReference type="NCBI Taxonomy" id="2053526"/>
    <lineage>
        <taxon>Bacteria</taxon>
        <taxon>Katanobacteria</taxon>
    </lineage>
</organism>
<comment type="caution">
    <text evidence="1">The sequence shown here is derived from an EMBL/GenBank/DDBJ whole genome shotgun (WGS) entry which is preliminary data.</text>
</comment>
<accession>A0A955J2V6</accession>